<comment type="caution">
    <text evidence="1">The sequence shown here is derived from an EMBL/GenBank/DDBJ whole genome shotgun (WGS) entry which is preliminary data.</text>
</comment>
<gene>
    <name evidence="1" type="ORF">LCGC14_2688220</name>
</gene>
<dbReference type="EMBL" id="LAZR01047574">
    <property type="protein sequence ID" value="KKK93905.1"/>
    <property type="molecule type" value="Genomic_DNA"/>
</dbReference>
<sequence>MAAKGSTQVKKFKFLGFENIEFTEEERSRVVDWIDKNDCDVADCITVLVEAKWKVGVGYDDFSQVNAVSMTCKDPSSRYFGYCFIFKHTDVARGLKIARFMFDFYFREELYALEKKNKAYDW</sequence>
<organism evidence="1">
    <name type="scientific">marine sediment metagenome</name>
    <dbReference type="NCBI Taxonomy" id="412755"/>
    <lineage>
        <taxon>unclassified sequences</taxon>
        <taxon>metagenomes</taxon>
        <taxon>ecological metagenomes</taxon>
    </lineage>
</organism>
<proteinExistence type="predicted"/>
<accession>A0A0F9A6V0</accession>
<reference evidence="1" key="1">
    <citation type="journal article" date="2015" name="Nature">
        <title>Complex archaea that bridge the gap between prokaryotes and eukaryotes.</title>
        <authorList>
            <person name="Spang A."/>
            <person name="Saw J.H."/>
            <person name="Jorgensen S.L."/>
            <person name="Zaremba-Niedzwiedzka K."/>
            <person name="Martijn J."/>
            <person name="Lind A.E."/>
            <person name="van Eijk R."/>
            <person name="Schleper C."/>
            <person name="Guy L."/>
            <person name="Ettema T.J."/>
        </authorList>
    </citation>
    <scope>NUCLEOTIDE SEQUENCE</scope>
</reference>
<name>A0A0F9A6V0_9ZZZZ</name>
<evidence type="ECO:0000313" key="1">
    <source>
        <dbReference type="EMBL" id="KKK93905.1"/>
    </source>
</evidence>
<dbReference type="AlphaFoldDB" id="A0A0F9A6V0"/>
<protein>
    <submittedName>
        <fullName evidence="1">Uncharacterized protein</fullName>
    </submittedName>
</protein>